<keyword evidence="1" id="KW-0282">Flagellum</keyword>
<dbReference type="EMBL" id="JAGYPE010000001">
    <property type="protein sequence ID" value="MBS4180341.1"/>
    <property type="molecule type" value="Genomic_DNA"/>
</dbReference>
<keyword evidence="1" id="KW-0966">Cell projection</keyword>
<sequence length="134" mass="15389">MAGPQLGNCRKCGKLFLRIRDICDLCYQKQEDDYLKVTSHLRDYSSCTIQELSDATGVSVKQIREYILAQRILLRDFQNLSYPCETCGTMIQGEGKCPTCTGTLNHLLEQVDNKQEPQVTKERKSYLRVSSNRF</sequence>
<reference evidence="1" key="1">
    <citation type="submission" date="2021-05" db="EMBL/GenBank/DDBJ databases">
        <title>Novel Bacillus species.</title>
        <authorList>
            <person name="Liu G."/>
        </authorList>
    </citation>
    <scope>NUCLEOTIDE SEQUENCE</scope>
    <source>
        <strain evidence="1 3">FJAT-50051</strain>
    </source>
</reference>
<keyword evidence="3" id="KW-1185">Reference proteome</keyword>
<accession>A0A942SV30</accession>
<evidence type="ECO:0000313" key="2">
    <source>
        <dbReference type="EMBL" id="MCH6263925.1"/>
    </source>
</evidence>
<protein>
    <submittedName>
        <fullName evidence="1">Flagellar protein</fullName>
    </submittedName>
</protein>
<dbReference type="RefSeq" id="WP_213140336.1">
    <property type="nucleotide sequence ID" value="NZ_JAGYPE020000001.1"/>
</dbReference>
<evidence type="ECO:0000313" key="3">
    <source>
        <dbReference type="Proteomes" id="UP000677265"/>
    </source>
</evidence>
<name>A0A942SV30_9BACI</name>
<dbReference type="Proteomes" id="UP000677265">
    <property type="component" value="Unassembled WGS sequence"/>
</dbReference>
<evidence type="ECO:0000313" key="1">
    <source>
        <dbReference type="EMBL" id="MBS4180341.1"/>
    </source>
</evidence>
<organism evidence="1">
    <name type="scientific">Neobacillus citreus</name>
    <dbReference type="NCBI Taxonomy" id="2833578"/>
    <lineage>
        <taxon>Bacteria</taxon>
        <taxon>Bacillati</taxon>
        <taxon>Bacillota</taxon>
        <taxon>Bacilli</taxon>
        <taxon>Bacillales</taxon>
        <taxon>Bacillaceae</taxon>
        <taxon>Neobacillus</taxon>
    </lineage>
</organism>
<gene>
    <name evidence="2" type="ORF">KHB02_000105</name>
    <name evidence="1" type="ORF">KHB02_02940</name>
</gene>
<dbReference type="AlphaFoldDB" id="A0A942SV30"/>
<comment type="caution">
    <text evidence="1">The sequence shown here is derived from an EMBL/GenBank/DDBJ whole genome shotgun (WGS) entry which is preliminary data.</text>
</comment>
<proteinExistence type="predicted"/>
<keyword evidence="1" id="KW-0969">Cilium</keyword>
<dbReference type="EMBL" id="JAGYPE020000001">
    <property type="protein sequence ID" value="MCH6263925.1"/>
    <property type="molecule type" value="Genomic_DNA"/>
</dbReference>